<dbReference type="InterPro" id="IPR000276">
    <property type="entry name" value="GPCR_Rhodpsn"/>
</dbReference>
<feature type="transmembrane region" description="Helical" evidence="12">
    <location>
        <begin position="290"/>
        <end position="308"/>
    </location>
</feature>
<dbReference type="AlphaFoldDB" id="A0A6P4YG93"/>
<keyword evidence="9" id="KW-0325">Glycoprotein</keyword>
<protein>
    <submittedName>
        <fullName evidence="15">Probable G protein-coupled receptor 85</fullName>
    </submittedName>
</protein>
<organism evidence="14 15">
    <name type="scientific">Branchiostoma belcheri</name>
    <name type="common">Amphioxus</name>
    <dbReference type="NCBI Taxonomy" id="7741"/>
    <lineage>
        <taxon>Eukaryota</taxon>
        <taxon>Metazoa</taxon>
        <taxon>Chordata</taxon>
        <taxon>Cephalochordata</taxon>
        <taxon>Leptocardii</taxon>
        <taxon>Amphioxiformes</taxon>
        <taxon>Branchiostomatidae</taxon>
        <taxon>Branchiostoma</taxon>
    </lineage>
</organism>
<keyword evidence="8 15" id="KW-0675">Receptor</keyword>
<dbReference type="PANTHER" id="PTHR19268">
    <property type="entry name" value="G PROTEIN-COUPLED RECEPTOR"/>
    <property type="match status" value="1"/>
</dbReference>
<feature type="transmembrane region" description="Helical" evidence="12">
    <location>
        <begin position="328"/>
        <end position="347"/>
    </location>
</feature>
<evidence type="ECO:0000256" key="1">
    <source>
        <dbReference type="ARBA" id="ARBA00004651"/>
    </source>
</evidence>
<gene>
    <name evidence="15" type="primary">LOC109472845</name>
</gene>
<evidence type="ECO:0000256" key="3">
    <source>
        <dbReference type="ARBA" id="ARBA00022692"/>
    </source>
</evidence>
<sequence>MAADQDVTPQQDLCMILVKTVTLGVVIVASLLGNSLVLYVLYKEQSLRKPPFFLLANVSVADLVKTVFCLPFVIIAVVNDSGWDYGRPLCQVVAFFNTMLLFGVIFTHFTVSITRYIVVTHSKFHRKKLTGSVCAVLICVIWTVAIIMAFPPVFGLGTYEFIREEEQCNFRHKHYLTNDTLGFLLILSIVLFATHLIYLRLFIFMRMHRKMNPVVFVPALSHNWTFFGPGATGQAAANWMQGFGRGPAPPVLGAGRQPQQPRNNNNTSSSSMRNNKLPWRTLQSEKKTSRLHYVIIFMFLVLWTPYLVQSYWHMLAKERTIPSAFMTISAWMTYVQVCVNPFLCVLFSREFRKAAQKNL</sequence>
<dbReference type="GO" id="GO:0004930">
    <property type="term" value="F:G protein-coupled receptor activity"/>
    <property type="evidence" value="ECO:0007669"/>
    <property type="project" value="UniProtKB-KW"/>
</dbReference>
<keyword evidence="5" id="KW-0297">G-protein coupled receptor</keyword>
<evidence type="ECO:0000256" key="5">
    <source>
        <dbReference type="ARBA" id="ARBA00023040"/>
    </source>
</evidence>
<dbReference type="SUPFAM" id="SSF81321">
    <property type="entry name" value="Family A G protein-coupled receptor-like"/>
    <property type="match status" value="1"/>
</dbReference>
<evidence type="ECO:0000256" key="9">
    <source>
        <dbReference type="ARBA" id="ARBA00023180"/>
    </source>
</evidence>
<evidence type="ECO:0000256" key="4">
    <source>
        <dbReference type="ARBA" id="ARBA00022989"/>
    </source>
</evidence>
<reference evidence="15" key="1">
    <citation type="submission" date="2025-08" db="UniProtKB">
        <authorList>
            <consortium name="RefSeq"/>
        </authorList>
    </citation>
    <scope>IDENTIFICATION</scope>
    <source>
        <tissue evidence="15">Gonad</tissue>
    </source>
</reference>
<dbReference type="KEGG" id="bbel:109472845"/>
<evidence type="ECO:0000256" key="6">
    <source>
        <dbReference type="ARBA" id="ARBA00023136"/>
    </source>
</evidence>
<feature type="domain" description="G-protein coupled receptors family 1 profile" evidence="13">
    <location>
        <begin position="33"/>
        <end position="344"/>
    </location>
</feature>
<evidence type="ECO:0000256" key="11">
    <source>
        <dbReference type="SAM" id="MobiDB-lite"/>
    </source>
</evidence>
<keyword evidence="4 12" id="KW-1133">Transmembrane helix</keyword>
<dbReference type="OrthoDB" id="6129346at2759"/>
<evidence type="ECO:0000256" key="12">
    <source>
        <dbReference type="SAM" id="Phobius"/>
    </source>
</evidence>
<feature type="transmembrane region" description="Helical" evidence="12">
    <location>
        <begin position="181"/>
        <end position="203"/>
    </location>
</feature>
<feature type="transmembrane region" description="Helical" evidence="12">
    <location>
        <begin position="54"/>
        <end position="78"/>
    </location>
</feature>
<feature type="transmembrane region" description="Helical" evidence="12">
    <location>
        <begin position="98"/>
        <end position="117"/>
    </location>
</feature>
<keyword evidence="2" id="KW-1003">Cell membrane</keyword>
<dbReference type="Pfam" id="PF00001">
    <property type="entry name" value="7tm_1"/>
    <property type="match status" value="1"/>
</dbReference>
<evidence type="ECO:0000313" key="15">
    <source>
        <dbReference type="RefSeq" id="XP_019628265.1"/>
    </source>
</evidence>
<keyword evidence="14" id="KW-1185">Reference proteome</keyword>
<evidence type="ECO:0000313" key="14">
    <source>
        <dbReference type="Proteomes" id="UP000515135"/>
    </source>
</evidence>
<evidence type="ECO:0000256" key="10">
    <source>
        <dbReference type="ARBA" id="ARBA00023224"/>
    </source>
</evidence>
<keyword evidence="10" id="KW-0807">Transducer</keyword>
<dbReference type="PRINTS" id="PR00237">
    <property type="entry name" value="GPCRRHODOPSN"/>
</dbReference>
<feature type="region of interest" description="Disordered" evidence="11">
    <location>
        <begin position="250"/>
        <end position="275"/>
    </location>
</feature>
<evidence type="ECO:0000256" key="7">
    <source>
        <dbReference type="ARBA" id="ARBA00023157"/>
    </source>
</evidence>
<dbReference type="GeneID" id="109472845"/>
<dbReference type="Proteomes" id="UP000515135">
    <property type="component" value="Unplaced"/>
</dbReference>
<keyword evidence="7" id="KW-1015">Disulfide bond</keyword>
<feature type="transmembrane region" description="Helical" evidence="12">
    <location>
        <begin position="20"/>
        <end position="42"/>
    </location>
</feature>
<dbReference type="PROSITE" id="PS50262">
    <property type="entry name" value="G_PROTEIN_RECEP_F1_2"/>
    <property type="match status" value="1"/>
</dbReference>
<evidence type="ECO:0000256" key="8">
    <source>
        <dbReference type="ARBA" id="ARBA00023170"/>
    </source>
</evidence>
<evidence type="ECO:0000256" key="2">
    <source>
        <dbReference type="ARBA" id="ARBA00022475"/>
    </source>
</evidence>
<accession>A0A6P4YG93</accession>
<evidence type="ECO:0000259" key="13">
    <source>
        <dbReference type="PROSITE" id="PS50262"/>
    </source>
</evidence>
<feature type="compositionally biased region" description="Low complexity" evidence="11">
    <location>
        <begin position="263"/>
        <end position="275"/>
    </location>
</feature>
<dbReference type="InterPro" id="IPR051509">
    <property type="entry name" value="GPCR_Orphan/Phoenixin"/>
</dbReference>
<comment type="subcellular location">
    <subcellularLocation>
        <location evidence="1">Cell membrane</location>
        <topology evidence="1">Multi-pass membrane protein</topology>
    </subcellularLocation>
</comment>
<name>A0A6P4YG93_BRABE</name>
<proteinExistence type="predicted"/>
<keyword evidence="3 12" id="KW-0812">Transmembrane</keyword>
<dbReference type="GO" id="GO:0005886">
    <property type="term" value="C:plasma membrane"/>
    <property type="evidence" value="ECO:0007669"/>
    <property type="project" value="UniProtKB-SubCell"/>
</dbReference>
<keyword evidence="6 12" id="KW-0472">Membrane</keyword>
<dbReference type="InterPro" id="IPR017452">
    <property type="entry name" value="GPCR_Rhodpsn_7TM"/>
</dbReference>
<dbReference type="RefSeq" id="XP_019628265.1">
    <property type="nucleotide sequence ID" value="XM_019772706.1"/>
</dbReference>
<feature type="transmembrane region" description="Helical" evidence="12">
    <location>
        <begin position="129"/>
        <end position="150"/>
    </location>
</feature>
<dbReference type="Gene3D" id="1.20.1070.10">
    <property type="entry name" value="Rhodopsin 7-helix transmembrane proteins"/>
    <property type="match status" value="1"/>
</dbReference>
<dbReference type="PANTHER" id="PTHR19268:SF2">
    <property type="entry name" value="G-PROTEIN COUPLED RECEPTORS FAMILY 1 PROFILE DOMAIN-CONTAINING PROTEIN"/>
    <property type="match status" value="1"/>
</dbReference>